<feature type="repeat" description="Hemopexin" evidence="1">
    <location>
        <begin position="16"/>
        <end position="59"/>
    </location>
</feature>
<dbReference type="InterPro" id="IPR018487">
    <property type="entry name" value="Hemopexin-like_repeat"/>
</dbReference>
<keyword evidence="3" id="KW-1185">Reference proteome</keyword>
<dbReference type="SUPFAM" id="SSF50923">
    <property type="entry name" value="Hemopexin-like domain"/>
    <property type="match status" value="1"/>
</dbReference>
<dbReference type="EMBL" id="CM015735">
    <property type="protein sequence ID" value="KAF3706752.1"/>
    <property type="molecule type" value="Genomic_DNA"/>
</dbReference>
<dbReference type="Proteomes" id="UP000503349">
    <property type="component" value="Chromosome 24"/>
</dbReference>
<dbReference type="AlphaFoldDB" id="A0A6G1QVW1"/>
<dbReference type="Gene3D" id="2.110.10.10">
    <property type="entry name" value="Hemopexin-like domain"/>
    <property type="match status" value="1"/>
</dbReference>
<reference evidence="3" key="2">
    <citation type="submission" date="2019-02" db="EMBL/GenBank/DDBJ databases">
        <title>Opniocepnalus argus Var Kimnra genome.</title>
        <authorList>
            <person name="Zhou C."/>
            <person name="Xiao S."/>
        </authorList>
    </citation>
    <scope>NUCLEOTIDE SEQUENCE [LARGE SCALE GENOMIC DNA]</scope>
</reference>
<organism evidence="2 3">
    <name type="scientific">Channa argus</name>
    <name type="common">Northern snakehead</name>
    <name type="synonym">Ophicephalus argus</name>
    <dbReference type="NCBI Taxonomy" id="215402"/>
    <lineage>
        <taxon>Eukaryota</taxon>
        <taxon>Metazoa</taxon>
        <taxon>Chordata</taxon>
        <taxon>Craniata</taxon>
        <taxon>Vertebrata</taxon>
        <taxon>Euteleostomi</taxon>
        <taxon>Actinopterygii</taxon>
        <taxon>Neopterygii</taxon>
        <taxon>Teleostei</taxon>
        <taxon>Neoteleostei</taxon>
        <taxon>Acanthomorphata</taxon>
        <taxon>Anabantaria</taxon>
        <taxon>Anabantiformes</taxon>
        <taxon>Channoidei</taxon>
        <taxon>Channidae</taxon>
        <taxon>Channa</taxon>
    </lineage>
</organism>
<protein>
    <submittedName>
        <fullName evidence="2">Interstitial collagenase</fullName>
    </submittedName>
</protein>
<evidence type="ECO:0000256" key="1">
    <source>
        <dbReference type="PROSITE-ProRule" id="PRU01011"/>
    </source>
</evidence>
<proteinExistence type="predicted"/>
<dbReference type="PROSITE" id="PS51642">
    <property type="entry name" value="HEMOPEXIN_2"/>
    <property type="match status" value="1"/>
</dbReference>
<evidence type="ECO:0000313" key="2">
    <source>
        <dbReference type="EMBL" id="KAF3706752.1"/>
    </source>
</evidence>
<sequence>MEGSPALMEREWPGIPSPVDAAHFYQGFVHFFKGNIHYTYDSKSRRVVSMGPANELLECKKSENKIDTEGR</sequence>
<reference evidence="2 3" key="1">
    <citation type="submission" date="2019-02" db="EMBL/GenBank/DDBJ databases">
        <title>Opniocepnalus argus genome.</title>
        <authorList>
            <person name="Zhou C."/>
            <person name="Xiao S."/>
        </authorList>
    </citation>
    <scope>NUCLEOTIDE SEQUENCE [LARGE SCALE GENOMIC DNA]</scope>
    <source>
        <strain evidence="2">OARG1902GOOAL</strain>
        <tissue evidence="2">Muscle</tissue>
    </source>
</reference>
<dbReference type="Pfam" id="PF00045">
    <property type="entry name" value="Hemopexin"/>
    <property type="match status" value="1"/>
</dbReference>
<gene>
    <name evidence="2" type="ORF">EXN66_Car022444</name>
</gene>
<accession>A0A6G1QVW1</accession>
<dbReference type="InterPro" id="IPR036375">
    <property type="entry name" value="Hemopexin-like_dom_sf"/>
</dbReference>
<evidence type="ECO:0000313" key="3">
    <source>
        <dbReference type="Proteomes" id="UP000503349"/>
    </source>
</evidence>
<name>A0A6G1QVW1_CHAAH</name>